<organism evidence="2 3">
    <name type="scientific">Escallonia rubra</name>
    <dbReference type="NCBI Taxonomy" id="112253"/>
    <lineage>
        <taxon>Eukaryota</taxon>
        <taxon>Viridiplantae</taxon>
        <taxon>Streptophyta</taxon>
        <taxon>Embryophyta</taxon>
        <taxon>Tracheophyta</taxon>
        <taxon>Spermatophyta</taxon>
        <taxon>Magnoliopsida</taxon>
        <taxon>eudicotyledons</taxon>
        <taxon>Gunneridae</taxon>
        <taxon>Pentapetalae</taxon>
        <taxon>asterids</taxon>
        <taxon>campanulids</taxon>
        <taxon>Escalloniales</taxon>
        <taxon>Escalloniaceae</taxon>
        <taxon>Escallonia</taxon>
    </lineage>
</organism>
<reference evidence="2" key="1">
    <citation type="submission" date="2022-12" db="EMBL/GenBank/DDBJ databases">
        <title>Draft genome assemblies for two species of Escallonia (Escalloniales).</title>
        <authorList>
            <person name="Chanderbali A."/>
            <person name="Dervinis C."/>
            <person name="Anghel I."/>
            <person name="Soltis D."/>
            <person name="Soltis P."/>
            <person name="Zapata F."/>
        </authorList>
    </citation>
    <scope>NUCLEOTIDE SEQUENCE</scope>
    <source>
        <strain evidence="2">UCBG92.1500</strain>
        <tissue evidence="2">Leaf</tissue>
    </source>
</reference>
<proteinExistence type="predicted"/>
<protein>
    <submittedName>
        <fullName evidence="2">Uncharacterized protein</fullName>
    </submittedName>
</protein>
<gene>
    <name evidence="2" type="ORF">RJ640_024620</name>
</gene>
<comment type="caution">
    <text evidence="2">The sequence shown here is derived from an EMBL/GenBank/DDBJ whole genome shotgun (WGS) entry which is preliminary data.</text>
</comment>
<accession>A0AA88RNC5</accession>
<keyword evidence="3" id="KW-1185">Reference proteome</keyword>
<feature type="coiled-coil region" evidence="1">
    <location>
        <begin position="231"/>
        <end position="296"/>
    </location>
</feature>
<evidence type="ECO:0000313" key="2">
    <source>
        <dbReference type="EMBL" id="KAK2986121.1"/>
    </source>
</evidence>
<dbReference type="Pfam" id="PF14223">
    <property type="entry name" value="Retrotran_gag_2"/>
    <property type="match status" value="1"/>
</dbReference>
<dbReference type="EMBL" id="JAVXUO010001091">
    <property type="protein sequence ID" value="KAK2986121.1"/>
    <property type="molecule type" value="Genomic_DNA"/>
</dbReference>
<dbReference type="PANTHER" id="PTHR35317:SF23">
    <property type="entry name" value="OS04G0629600 PROTEIN"/>
    <property type="match status" value="1"/>
</dbReference>
<sequence>MASYDSGEFEILMQRLLKGGPKSNKGWHSRQFFVGHLDKSELPFDRDWNPYCKDFENPGKLSPNNLTKRILSHIKLRGGLFIDEPLSEQQLEWAKIIPRKPIPAGFSIPPPPHVAPSASSTETDSFFLAKMASESGKSPQGGFLGLLQKAKGKGKEKQPSVELPPVPKKIVEGVSIDEDPIFRARWTLRRDDIRMSDSQISEQHLLHGVLPRDKEMYVSGSTMLSRFEMARQVAADEAQQKRDAIKEADEATRRAEELSKQEADYLAQIETLERRLEWAKRKIAEEAKKVEKAQDQGIHDFFDGNVGDEWLKKRTDDGLEIYELDFAKAKEMFAERFPDIPLDDFVLPAVVSPSGKTVMPSKAGDAAASHPPGEVSGPTSYGFELCFMVDAPTALTAESSIEQKGAYEKWERSNRISQMIMKGSITTAIRGAIPESDNAKIYLAHIEGQFQGSSKAHAITLITKMVMLKYSGFSGVLEHILRMNDMASQLEGLDMEISEGFLVYFIMTSLPAQFGHFKINYVTQKEKWKMSELISMCVQEEEMLKSEQPDDAHVAITRPPKGK</sequence>
<name>A0AA88RNC5_9ASTE</name>
<dbReference type="PANTHER" id="PTHR35317">
    <property type="entry name" value="OS04G0629600 PROTEIN"/>
    <property type="match status" value="1"/>
</dbReference>
<dbReference type="AlphaFoldDB" id="A0AA88RNC5"/>
<evidence type="ECO:0000256" key="1">
    <source>
        <dbReference type="SAM" id="Coils"/>
    </source>
</evidence>
<evidence type="ECO:0000313" key="3">
    <source>
        <dbReference type="Proteomes" id="UP001187471"/>
    </source>
</evidence>
<dbReference type="Proteomes" id="UP001187471">
    <property type="component" value="Unassembled WGS sequence"/>
</dbReference>
<keyword evidence="1" id="KW-0175">Coiled coil</keyword>